<dbReference type="Proteomes" id="UP000237271">
    <property type="component" value="Unassembled WGS sequence"/>
</dbReference>
<reference evidence="2 3" key="1">
    <citation type="journal article" date="2017" name="Genome Biol. Evol.">
        <title>Phytophthora megakarya and P. palmivora, closely related causal agents of cacao black pod rot, underwent increases in genome sizes and gene numbers by different mechanisms.</title>
        <authorList>
            <person name="Ali S.S."/>
            <person name="Shao J."/>
            <person name="Lary D.J."/>
            <person name="Kronmiller B."/>
            <person name="Shen D."/>
            <person name="Strem M.D."/>
            <person name="Amoako-Attah I."/>
            <person name="Akrofi A.Y."/>
            <person name="Begoude B.A."/>
            <person name="Ten Hoopen G.M."/>
            <person name="Coulibaly K."/>
            <person name="Kebe B.I."/>
            <person name="Melnick R.L."/>
            <person name="Guiltinan M.J."/>
            <person name="Tyler B.M."/>
            <person name="Meinhardt L.W."/>
            <person name="Bailey B.A."/>
        </authorList>
    </citation>
    <scope>NUCLEOTIDE SEQUENCE [LARGE SCALE GENOMIC DNA]</scope>
    <source>
        <strain evidence="3">sbr112.9</strain>
    </source>
</reference>
<evidence type="ECO:0000313" key="3">
    <source>
        <dbReference type="Proteomes" id="UP000237271"/>
    </source>
</evidence>
<feature type="compositionally biased region" description="Basic and acidic residues" evidence="1">
    <location>
        <begin position="99"/>
        <end position="131"/>
    </location>
</feature>
<sequence length="131" mass="14620">MPAPLTSDAGLGSKEDDARLNERISKARSELSELHKIMAKDERERLFRESDGPASRTRSRLGGSNAQLDAKRSAPMDVGYHTPQPLRSASGERLMQLSRTEDGRSDRMRLAELSDEQLKWPTTEKDAAPRS</sequence>
<gene>
    <name evidence="2" type="ORF">PHPALM_9855</name>
</gene>
<proteinExistence type="predicted"/>
<feature type="compositionally biased region" description="Basic and acidic residues" evidence="1">
    <location>
        <begin position="42"/>
        <end position="51"/>
    </location>
</feature>
<feature type="non-terminal residue" evidence="2">
    <location>
        <position position="131"/>
    </location>
</feature>
<accession>A0A2P4Y653</accession>
<comment type="caution">
    <text evidence="2">The sequence shown here is derived from an EMBL/GenBank/DDBJ whole genome shotgun (WGS) entry which is preliminary data.</text>
</comment>
<dbReference type="EMBL" id="NCKW01005194">
    <property type="protein sequence ID" value="POM73305.1"/>
    <property type="molecule type" value="Genomic_DNA"/>
</dbReference>
<protein>
    <submittedName>
        <fullName evidence="2">Transcription-associated protein</fullName>
    </submittedName>
</protein>
<organism evidence="2 3">
    <name type="scientific">Phytophthora palmivora</name>
    <dbReference type="NCBI Taxonomy" id="4796"/>
    <lineage>
        <taxon>Eukaryota</taxon>
        <taxon>Sar</taxon>
        <taxon>Stramenopiles</taxon>
        <taxon>Oomycota</taxon>
        <taxon>Peronosporomycetes</taxon>
        <taxon>Peronosporales</taxon>
        <taxon>Peronosporaceae</taxon>
        <taxon>Phytophthora</taxon>
    </lineage>
</organism>
<dbReference type="AlphaFoldDB" id="A0A2P4Y653"/>
<evidence type="ECO:0000313" key="2">
    <source>
        <dbReference type="EMBL" id="POM73305.1"/>
    </source>
</evidence>
<name>A0A2P4Y653_9STRA</name>
<feature type="region of interest" description="Disordered" evidence="1">
    <location>
        <begin position="42"/>
        <end position="131"/>
    </location>
</feature>
<evidence type="ECO:0000256" key="1">
    <source>
        <dbReference type="SAM" id="MobiDB-lite"/>
    </source>
</evidence>
<keyword evidence="3" id="KW-1185">Reference proteome</keyword>
<dbReference type="OrthoDB" id="70553at2759"/>